<keyword evidence="3 8" id="KW-0812">Transmembrane</keyword>
<reference evidence="11" key="1">
    <citation type="submission" date="2025-08" db="UniProtKB">
        <authorList>
            <consortium name="RefSeq"/>
        </authorList>
    </citation>
    <scope>IDENTIFICATION</scope>
    <source>
        <tissue evidence="11">Whole Larva</tissue>
    </source>
</reference>
<keyword evidence="4 8" id="KW-1133">Transmembrane helix</keyword>
<evidence type="ECO:0000256" key="7">
    <source>
        <dbReference type="SAM" id="MobiDB-lite"/>
    </source>
</evidence>
<dbReference type="PANTHER" id="PTHR22730:SF1">
    <property type="entry name" value="PROMININ-LIKE PROTEIN"/>
    <property type="match status" value="1"/>
</dbReference>
<gene>
    <name evidence="11" type="primary">LOC108562723</name>
</gene>
<accession>A0ABM1MPX6</accession>
<name>A0ABM1MPX6_NICVS</name>
<evidence type="ECO:0000256" key="1">
    <source>
        <dbReference type="ARBA" id="ARBA00004141"/>
    </source>
</evidence>
<feature type="region of interest" description="Disordered" evidence="7">
    <location>
        <begin position="923"/>
        <end position="995"/>
    </location>
</feature>
<evidence type="ECO:0000256" key="6">
    <source>
        <dbReference type="ARBA" id="ARBA00023180"/>
    </source>
</evidence>
<comment type="subcellular location">
    <subcellularLocation>
        <location evidence="1">Membrane</location>
        <topology evidence="1">Multi-pass membrane protein</topology>
    </subcellularLocation>
</comment>
<keyword evidence="10" id="KW-1185">Reference proteome</keyword>
<evidence type="ECO:0000256" key="2">
    <source>
        <dbReference type="ARBA" id="ARBA00006058"/>
    </source>
</evidence>
<evidence type="ECO:0000256" key="9">
    <source>
        <dbReference type="SAM" id="SignalP"/>
    </source>
</evidence>
<keyword evidence="9" id="KW-0732">Signal</keyword>
<evidence type="ECO:0000256" key="3">
    <source>
        <dbReference type="ARBA" id="ARBA00022692"/>
    </source>
</evidence>
<evidence type="ECO:0000313" key="10">
    <source>
        <dbReference type="Proteomes" id="UP000695000"/>
    </source>
</evidence>
<feature type="transmembrane region" description="Helical" evidence="8">
    <location>
        <begin position="159"/>
        <end position="181"/>
    </location>
</feature>
<proteinExistence type="inferred from homology"/>
<dbReference type="InterPro" id="IPR008795">
    <property type="entry name" value="Prominin"/>
</dbReference>
<keyword evidence="6" id="KW-0325">Glycoprotein</keyword>
<evidence type="ECO:0000256" key="4">
    <source>
        <dbReference type="ARBA" id="ARBA00022989"/>
    </source>
</evidence>
<feature type="transmembrane region" description="Helical" evidence="8">
    <location>
        <begin position="208"/>
        <end position="226"/>
    </location>
</feature>
<feature type="signal peptide" evidence="9">
    <location>
        <begin position="1"/>
        <end position="23"/>
    </location>
</feature>
<feature type="transmembrane region" description="Helical" evidence="8">
    <location>
        <begin position="476"/>
        <end position="499"/>
    </location>
</feature>
<dbReference type="Proteomes" id="UP000695000">
    <property type="component" value="Unplaced"/>
</dbReference>
<feature type="chain" id="PRO_5046724989" evidence="9">
    <location>
        <begin position="24"/>
        <end position="1015"/>
    </location>
</feature>
<evidence type="ECO:0000256" key="5">
    <source>
        <dbReference type="ARBA" id="ARBA00023136"/>
    </source>
</evidence>
<dbReference type="GeneID" id="108562723"/>
<sequence length="1015" mass="115071">MNKMNNKLVLFLLIICEVNLCNCLSNCTVSVISNSTTFNNKTIFLSDDDLHNDTECDNIAVKDEENLTSNWTWTGTYEGYKKPEGTGRKLQFPVCPDGEAVVAESLQEIQSPFSFFSTLMGSLQPARFPLGMLKDVAERRVPFNLLLLQIFKLEGLVCIWIILWTVAALCISCSVASQICCPRRDLQRRQDHSSLSPSAESNKRTLSCYLYILLVLLIGNIVLMLTTNEIISKSIMDSPNRAKTIIEDLQKYVKNTDMQISFVTTTAAEFTTQAIDEDLEDTKELIGIPFQKNLADAFGLLNIFETLRNIRTESDNISKRVKYIMQECQLAREASKLLQEKLDKLVPLLGAMHDYCSQRDRTLCETLMSDGLVVSYNTNEVSSDVKLKYLAGVSTNFELNKNLQEAEMNYKAVPGRVAEDTAPQTEEIRKLLRRHRIKIYKALRMLGDLSSSMISSIKTTSRKIVPTLEELASGDVWRYLVVLGIAIFTFITWIFLICGAPSGCESPHKTIIPYLILGLSLASFVSLLLLVIAAASFLLAVHGTNFICNPLYDPNYLTLSEILDDEGLLYRDGGYLKKILSTNESLLTMDILRKIERNAGAYSTFKLGNKINLFELIDFDKWSDLNTTINRFRITQRTANIFTFGQESNLKDLVAATRVNLTNYRSKILSPVTVKDLNGLMDQAYAVAKQIVDTRTANRLEKFILKLRDVLNNEYKIMSQFKENILYDVTALEVVLVPLREKTELVLGKLRQFAGAVNVDGNRIAEKVRANWAELNEHPSRIQKLKQNSHQRRRPSTQLNHFAFSKLEFYNSQVIYNYSNHLIDYLDQFRSHVHFEIERKVARTKPLWAIFVSTRNCLCPELIDPLNALSFSCFCCIFSMICMVPIARRLIHHYKISSDSLKSIIASSNASPREQIWDDVQPTISSIPSHHSTPRSVDQIAEESSPWASPRDSTIGLIPSPPRPSFNGQHPSPSRPSVATIAAISRSRPRNNRYDSLRSIERTTWRSPGSPKRWI</sequence>
<comment type="similarity">
    <text evidence="2">Belongs to the prominin family.</text>
</comment>
<evidence type="ECO:0000256" key="8">
    <source>
        <dbReference type="SAM" id="Phobius"/>
    </source>
</evidence>
<dbReference type="PANTHER" id="PTHR22730">
    <property type="entry name" value="PROMININ PROM PROTEIN"/>
    <property type="match status" value="1"/>
</dbReference>
<feature type="compositionally biased region" description="Polar residues" evidence="7">
    <location>
        <begin position="966"/>
        <end position="977"/>
    </location>
</feature>
<dbReference type="Pfam" id="PF05478">
    <property type="entry name" value="Prominin"/>
    <property type="match status" value="2"/>
</dbReference>
<evidence type="ECO:0000313" key="11">
    <source>
        <dbReference type="RefSeq" id="XP_017776626.1"/>
    </source>
</evidence>
<feature type="transmembrane region" description="Helical" evidence="8">
    <location>
        <begin position="511"/>
        <end position="541"/>
    </location>
</feature>
<dbReference type="RefSeq" id="XP_017776626.1">
    <property type="nucleotide sequence ID" value="XM_017921137.1"/>
</dbReference>
<protein>
    <submittedName>
        <fullName evidence="11">Uncharacterized protein LOC108562723 isoform X1</fullName>
    </submittedName>
</protein>
<organism evidence="10 11">
    <name type="scientific">Nicrophorus vespilloides</name>
    <name type="common">Boreal carrion beetle</name>
    <dbReference type="NCBI Taxonomy" id="110193"/>
    <lineage>
        <taxon>Eukaryota</taxon>
        <taxon>Metazoa</taxon>
        <taxon>Ecdysozoa</taxon>
        <taxon>Arthropoda</taxon>
        <taxon>Hexapoda</taxon>
        <taxon>Insecta</taxon>
        <taxon>Pterygota</taxon>
        <taxon>Neoptera</taxon>
        <taxon>Endopterygota</taxon>
        <taxon>Coleoptera</taxon>
        <taxon>Polyphaga</taxon>
        <taxon>Staphyliniformia</taxon>
        <taxon>Silphidae</taxon>
        <taxon>Nicrophorinae</taxon>
        <taxon>Nicrophorus</taxon>
    </lineage>
</organism>
<keyword evidence="5 8" id="KW-0472">Membrane</keyword>
<feature type="compositionally biased region" description="Polar residues" evidence="7">
    <location>
        <begin position="923"/>
        <end position="936"/>
    </location>
</feature>